<evidence type="ECO:0000313" key="2">
    <source>
        <dbReference type="EMBL" id="MBM0107809.1"/>
    </source>
</evidence>
<feature type="transmembrane region" description="Helical" evidence="1">
    <location>
        <begin position="179"/>
        <end position="200"/>
    </location>
</feature>
<keyword evidence="1" id="KW-0812">Transmembrane</keyword>
<feature type="transmembrane region" description="Helical" evidence="1">
    <location>
        <begin position="62"/>
        <end position="81"/>
    </location>
</feature>
<gene>
    <name evidence="2" type="ORF">JM946_23995</name>
</gene>
<feature type="transmembrane region" description="Helical" evidence="1">
    <location>
        <begin position="250"/>
        <end position="268"/>
    </location>
</feature>
<name>A0ABS1X3K6_9GAMM</name>
<accession>A0ABS1X3K6</accession>
<sequence>MIEVYAFFAAFVVQIFATSLLYPTFFIRYWRGLTTNLPAERLEQLYPGVDLHLAQQRILSRYRALSIGIAVLGLLLLVWLFGYMRRPEWNDGPVEALVSGYFLLQMGVPLGLVIWLGLRFHKAHKQPVVESKRKAVLQRRGLFDFISPVAVVAAFVSYVLFAAYVLYLRNHPFPGFAGLVNLGAMTVIYALNSLVVYAMLYGKKANPLETHAGRLRTIGLVVKSAVYTCIACVVFVSLNFTLILLDWQRWEPFVLSVYFVIMALLSLMGMTAPPRQSEADAVT</sequence>
<dbReference type="EMBL" id="JAEVLS010000006">
    <property type="protein sequence ID" value="MBM0107809.1"/>
    <property type="molecule type" value="Genomic_DNA"/>
</dbReference>
<keyword evidence="1" id="KW-0472">Membrane</keyword>
<evidence type="ECO:0000313" key="3">
    <source>
        <dbReference type="Proteomes" id="UP000661077"/>
    </source>
</evidence>
<feature type="transmembrane region" description="Helical" evidence="1">
    <location>
        <begin position="101"/>
        <end position="120"/>
    </location>
</feature>
<feature type="transmembrane region" description="Helical" evidence="1">
    <location>
        <begin position="6"/>
        <end position="27"/>
    </location>
</feature>
<dbReference type="RefSeq" id="WP_203169924.1">
    <property type="nucleotide sequence ID" value="NZ_JAEVLS010000006.1"/>
</dbReference>
<reference evidence="2 3" key="1">
    <citation type="journal article" date="2021" name="Int. J. Syst. Evol. Microbiol.">
        <title>Steroidobacter gossypii sp. nov., isolated from soil of cotton cropping field.</title>
        <authorList>
            <person name="Huang R."/>
            <person name="Yang S."/>
            <person name="Zhen C."/>
            <person name="Liu W."/>
        </authorList>
    </citation>
    <scope>NUCLEOTIDE SEQUENCE [LARGE SCALE GENOMIC DNA]</scope>
    <source>
        <strain evidence="2 3">S1-65</strain>
    </source>
</reference>
<proteinExistence type="predicted"/>
<keyword evidence="1" id="KW-1133">Transmembrane helix</keyword>
<keyword evidence="3" id="KW-1185">Reference proteome</keyword>
<evidence type="ECO:0008006" key="4">
    <source>
        <dbReference type="Google" id="ProtNLM"/>
    </source>
</evidence>
<comment type="caution">
    <text evidence="2">The sequence shown here is derived from an EMBL/GenBank/DDBJ whole genome shotgun (WGS) entry which is preliminary data.</text>
</comment>
<dbReference type="Proteomes" id="UP000661077">
    <property type="component" value="Unassembled WGS sequence"/>
</dbReference>
<evidence type="ECO:0000256" key="1">
    <source>
        <dbReference type="SAM" id="Phobius"/>
    </source>
</evidence>
<protein>
    <recommendedName>
        <fullName evidence="4">DUF4013 domain-containing protein</fullName>
    </recommendedName>
</protein>
<feature type="transmembrane region" description="Helical" evidence="1">
    <location>
        <begin position="141"/>
        <end position="167"/>
    </location>
</feature>
<organism evidence="2 3">
    <name type="scientific">Steroidobacter gossypii</name>
    <dbReference type="NCBI Taxonomy" id="2805490"/>
    <lineage>
        <taxon>Bacteria</taxon>
        <taxon>Pseudomonadati</taxon>
        <taxon>Pseudomonadota</taxon>
        <taxon>Gammaproteobacteria</taxon>
        <taxon>Steroidobacterales</taxon>
        <taxon>Steroidobacteraceae</taxon>
        <taxon>Steroidobacter</taxon>
    </lineage>
</organism>
<feature type="transmembrane region" description="Helical" evidence="1">
    <location>
        <begin position="220"/>
        <end position="244"/>
    </location>
</feature>